<protein>
    <recommendedName>
        <fullName evidence="1">Ppx/GppA phosphatase C-terminal domain-containing protein</fullName>
    </recommendedName>
</protein>
<dbReference type="AlphaFoldDB" id="A0A383EEV6"/>
<feature type="domain" description="Ppx/GppA phosphatase C-terminal" evidence="1">
    <location>
        <begin position="2"/>
        <end position="95"/>
    </location>
</feature>
<evidence type="ECO:0000259" key="1">
    <source>
        <dbReference type="Pfam" id="PF21447"/>
    </source>
</evidence>
<dbReference type="Gene3D" id="1.10.3210.10">
    <property type="entry name" value="Hypothetical protein af1432"/>
    <property type="match status" value="1"/>
</dbReference>
<dbReference type="SUPFAM" id="SSF109604">
    <property type="entry name" value="HD-domain/PDEase-like"/>
    <property type="match status" value="1"/>
</dbReference>
<reference evidence="2" key="1">
    <citation type="submission" date="2018-05" db="EMBL/GenBank/DDBJ databases">
        <authorList>
            <person name="Lanie J.A."/>
            <person name="Ng W.-L."/>
            <person name="Kazmierczak K.M."/>
            <person name="Andrzejewski T.M."/>
            <person name="Davidsen T.M."/>
            <person name="Wayne K.J."/>
            <person name="Tettelin H."/>
            <person name="Glass J.I."/>
            <person name="Rusch D."/>
            <person name="Podicherti R."/>
            <person name="Tsui H.-C.T."/>
            <person name="Winkler M.E."/>
        </authorList>
    </citation>
    <scope>NUCLEOTIDE SEQUENCE</scope>
</reference>
<accession>A0A383EEV6</accession>
<gene>
    <name evidence="2" type="ORF">METZ01_LOCUS508240</name>
</gene>
<dbReference type="EMBL" id="UINC01225356">
    <property type="protein sequence ID" value="SVE55386.1"/>
    <property type="molecule type" value="Genomic_DNA"/>
</dbReference>
<proteinExistence type="predicted"/>
<sequence length="113" mass="13168">MGYSEAETNIIASIARYHRKTLPKKRHESWQNLISKEDKTLVLEMSLILRLAASLDQRPDKVISSVQIKLRENILTIELLPLDRNHDLLLEKWNLGLCRNVIKELKNLDLKVI</sequence>
<dbReference type="InterPro" id="IPR048950">
    <property type="entry name" value="Ppx_GppA_C"/>
</dbReference>
<dbReference type="Pfam" id="PF21447">
    <property type="entry name" value="Ppx-GppA_III"/>
    <property type="match status" value="1"/>
</dbReference>
<name>A0A383EEV6_9ZZZZ</name>
<organism evidence="2">
    <name type="scientific">marine metagenome</name>
    <dbReference type="NCBI Taxonomy" id="408172"/>
    <lineage>
        <taxon>unclassified sequences</taxon>
        <taxon>metagenomes</taxon>
        <taxon>ecological metagenomes</taxon>
    </lineage>
</organism>
<evidence type="ECO:0000313" key="2">
    <source>
        <dbReference type="EMBL" id="SVE55386.1"/>
    </source>
</evidence>